<reference evidence="10" key="1">
    <citation type="submission" date="2025-08" db="UniProtKB">
        <authorList>
            <consortium name="RefSeq"/>
        </authorList>
    </citation>
    <scope>IDENTIFICATION</scope>
    <source>
        <tissue evidence="10">Tentacle</tissue>
    </source>
</reference>
<name>A0A6P8J2Z1_ACTTE</name>
<dbReference type="InterPro" id="IPR000073">
    <property type="entry name" value="AB_hydrolase_1"/>
</dbReference>
<dbReference type="OrthoDB" id="7130006at2759"/>
<keyword evidence="5 7" id="KW-1133">Transmembrane helix</keyword>
<sequence length="336" mass="38479">MSAKSQVFIFVFVVLISVYLNFPPPEVSERLKEWRSSGKYLSYEGLAVFYKDELGAGDKNQVVVCIHGFPTSSFDWSKIWDSLKANFGHVIALDMLGLGFSDKPLDRNYTVDEQATIYELMLKELGVVDVHIIAHDLGDTVAQEMLARYEERKNSQQENVLRIQSLCLSNGGIFPETNFPRLIQKLMLISWLGPGLSRMMSFPIFKVSFSEIFGPQSKPTADELLDFYSLVRYKDGHLVVPNLLQYINQRKEHKERWVGALQKSSVPIHLIYGPSDPVNPPAMLDRFRTKVPKATNTELAPGIGHYPHWEDPQEFLNSYWKFLKQIKNNTSKLMSR</sequence>
<evidence type="ECO:0000259" key="8">
    <source>
        <dbReference type="Pfam" id="PF00561"/>
    </source>
</evidence>
<dbReference type="GO" id="GO:0005789">
    <property type="term" value="C:endoplasmic reticulum membrane"/>
    <property type="evidence" value="ECO:0007669"/>
    <property type="project" value="UniProtKB-SubCell"/>
</dbReference>
<gene>
    <name evidence="10" type="primary">LOC116306092</name>
</gene>
<proteinExistence type="predicted"/>
<evidence type="ECO:0000256" key="1">
    <source>
        <dbReference type="ARBA" id="ARBA00004477"/>
    </source>
</evidence>
<keyword evidence="4" id="KW-0256">Endoplasmic reticulum</keyword>
<dbReference type="FunFam" id="3.40.50.1820:FF:000041">
    <property type="entry name" value="Mesoderm-specific transcript homolog protein"/>
    <property type="match status" value="1"/>
</dbReference>
<feature type="domain" description="AB hydrolase-1" evidence="8">
    <location>
        <begin position="62"/>
        <end position="312"/>
    </location>
</feature>
<keyword evidence="3" id="KW-0378">Hydrolase</keyword>
<dbReference type="InParanoid" id="A0A6P8J2Z1"/>
<dbReference type="InterPro" id="IPR000639">
    <property type="entry name" value="Epox_hydrolase-like"/>
</dbReference>
<keyword evidence="6 7" id="KW-0472">Membrane</keyword>
<dbReference type="InterPro" id="IPR029058">
    <property type="entry name" value="AB_hydrolase_fold"/>
</dbReference>
<protein>
    <submittedName>
        <fullName evidence="10">Mesoderm-specific transcript protein-like</fullName>
    </submittedName>
</protein>
<evidence type="ECO:0000256" key="6">
    <source>
        <dbReference type="ARBA" id="ARBA00023136"/>
    </source>
</evidence>
<evidence type="ECO:0000256" key="2">
    <source>
        <dbReference type="ARBA" id="ARBA00022692"/>
    </source>
</evidence>
<evidence type="ECO:0000256" key="4">
    <source>
        <dbReference type="ARBA" id="ARBA00022824"/>
    </source>
</evidence>
<dbReference type="GO" id="GO:0047372">
    <property type="term" value="F:monoacylglycerol lipase activity"/>
    <property type="evidence" value="ECO:0007669"/>
    <property type="project" value="TreeGrafter"/>
</dbReference>
<dbReference type="RefSeq" id="XP_031571990.1">
    <property type="nucleotide sequence ID" value="XM_031716130.1"/>
</dbReference>
<dbReference type="AlphaFoldDB" id="A0A6P8J2Z1"/>
<feature type="transmembrane region" description="Helical" evidence="7">
    <location>
        <begin position="6"/>
        <end position="22"/>
    </location>
</feature>
<dbReference type="PRINTS" id="PR00412">
    <property type="entry name" value="EPOXHYDRLASE"/>
</dbReference>
<dbReference type="Pfam" id="PF00561">
    <property type="entry name" value="Abhydrolase_1"/>
    <property type="match status" value="1"/>
</dbReference>
<comment type="subcellular location">
    <subcellularLocation>
        <location evidence="1">Endoplasmic reticulum membrane</location>
        <topology evidence="1">Multi-pass membrane protein</topology>
    </subcellularLocation>
</comment>
<organism evidence="9 10">
    <name type="scientific">Actinia tenebrosa</name>
    <name type="common">Australian red waratah sea anemone</name>
    <dbReference type="NCBI Taxonomy" id="6105"/>
    <lineage>
        <taxon>Eukaryota</taxon>
        <taxon>Metazoa</taxon>
        <taxon>Cnidaria</taxon>
        <taxon>Anthozoa</taxon>
        <taxon>Hexacorallia</taxon>
        <taxon>Actiniaria</taxon>
        <taxon>Actiniidae</taxon>
        <taxon>Actinia</taxon>
    </lineage>
</organism>
<dbReference type="InterPro" id="IPR050266">
    <property type="entry name" value="AB_hydrolase_sf"/>
</dbReference>
<evidence type="ECO:0000256" key="3">
    <source>
        <dbReference type="ARBA" id="ARBA00022801"/>
    </source>
</evidence>
<evidence type="ECO:0000313" key="9">
    <source>
        <dbReference type="Proteomes" id="UP000515163"/>
    </source>
</evidence>
<evidence type="ECO:0000256" key="5">
    <source>
        <dbReference type="ARBA" id="ARBA00022989"/>
    </source>
</evidence>
<dbReference type="FunCoup" id="A0A6P8J2Z1">
    <property type="interactions" value="140"/>
</dbReference>
<dbReference type="Gene3D" id="3.40.50.1820">
    <property type="entry name" value="alpha/beta hydrolase"/>
    <property type="match status" value="1"/>
</dbReference>
<keyword evidence="2 7" id="KW-0812">Transmembrane</keyword>
<keyword evidence="9" id="KW-1185">Reference proteome</keyword>
<dbReference type="Proteomes" id="UP000515163">
    <property type="component" value="Unplaced"/>
</dbReference>
<dbReference type="GeneID" id="116306092"/>
<evidence type="ECO:0000256" key="7">
    <source>
        <dbReference type="SAM" id="Phobius"/>
    </source>
</evidence>
<dbReference type="GO" id="GO:0046464">
    <property type="term" value="P:acylglycerol catabolic process"/>
    <property type="evidence" value="ECO:0007669"/>
    <property type="project" value="TreeGrafter"/>
</dbReference>
<dbReference type="PANTHER" id="PTHR43798:SF33">
    <property type="entry name" value="HYDROLASE, PUTATIVE (AFU_ORTHOLOGUE AFUA_2G14860)-RELATED"/>
    <property type="match status" value="1"/>
</dbReference>
<dbReference type="SUPFAM" id="SSF53474">
    <property type="entry name" value="alpha/beta-Hydrolases"/>
    <property type="match status" value="1"/>
</dbReference>
<dbReference type="PANTHER" id="PTHR43798">
    <property type="entry name" value="MONOACYLGLYCEROL LIPASE"/>
    <property type="match status" value="1"/>
</dbReference>
<dbReference type="KEGG" id="aten:116306092"/>
<accession>A0A6P8J2Z1</accession>
<evidence type="ECO:0000313" key="10">
    <source>
        <dbReference type="RefSeq" id="XP_031571990.1"/>
    </source>
</evidence>